<reference evidence="3 4" key="1">
    <citation type="submission" date="2021-03" db="EMBL/GenBank/DDBJ databases">
        <title>Antimicrobial resistance genes in bacteria isolated from Japanese honey, and their potential for conferring macrolide and lincosamide resistance in the American foulbrood pathogen Paenibacillus larvae.</title>
        <authorList>
            <person name="Okamoto M."/>
            <person name="Kumagai M."/>
            <person name="Kanamori H."/>
            <person name="Takamatsu D."/>
        </authorList>
    </citation>
    <scope>NUCLEOTIDE SEQUENCE [LARGE SCALE GENOMIC DNA]</scope>
    <source>
        <strain evidence="3 4">J21TS3</strain>
    </source>
</reference>
<dbReference type="EMBL" id="BORW01000051">
    <property type="protein sequence ID" value="GIO70214.1"/>
    <property type="molecule type" value="Genomic_DNA"/>
</dbReference>
<dbReference type="InterPro" id="IPR011840">
    <property type="entry name" value="PulA_typeI"/>
</dbReference>
<dbReference type="InterPro" id="IPR006047">
    <property type="entry name" value="GH13_cat_dom"/>
</dbReference>
<evidence type="ECO:0000259" key="2">
    <source>
        <dbReference type="SMART" id="SM00642"/>
    </source>
</evidence>
<accession>A0ABQ4M452</accession>
<dbReference type="InterPro" id="IPR014756">
    <property type="entry name" value="Ig_E-set"/>
</dbReference>
<dbReference type="Gene3D" id="2.60.40.1180">
    <property type="entry name" value="Golgi alpha-mannosidase II"/>
    <property type="match status" value="1"/>
</dbReference>
<keyword evidence="4" id="KW-1185">Reference proteome</keyword>
<evidence type="ECO:0000313" key="4">
    <source>
        <dbReference type="Proteomes" id="UP000680638"/>
    </source>
</evidence>
<dbReference type="Pfam" id="PF02922">
    <property type="entry name" value="CBM_48"/>
    <property type="match status" value="1"/>
</dbReference>
<feature type="domain" description="Glycosyl hydrolase family 13 catalytic" evidence="2">
    <location>
        <begin position="166"/>
        <end position="558"/>
    </location>
</feature>
<dbReference type="InterPro" id="IPR049117">
    <property type="entry name" value="pulA_all-beta"/>
</dbReference>
<dbReference type="InterPro" id="IPR013783">
    <property type="entry name" value="Ig-like_fold"/>
</dbReference>
<proteinExistence type="inferred from homology"/>
<dbReference type="SUPFAM" id="SSF81296">
    <property type="entry name" value="E set domains"/>
    <property type="match status" value="1"/>
</dbReference>
<evidence type="ECO:0000256" key="1">
    <source>
        <dbReference type="ARBA" id="ARBA00008061"/>
    </source>
</evidence>
<name>A0ABQ4M452_9BACL</name>
<dbReference type="Pfam" id="PF21653">
    <property type="entry name" value="pulA_all-beta"/>
    <property type="match status" value="1"/>
</dbReference>
<dbReference type="SMART" id="SM00642">
    <property type="entry name" value="Aamy"/>
    <property type="match status" value="1"/>
</dbReference>
<dbReference type="InterPro" id="IPR013780">
    <property type="entry name" value="Glyco_hydro_b"/>
</dbReference>
<evidence type="ECO:0000313" key="3">
    <source>
        <dbReference type="EMBL" id="GIO70214.1"/>
    </source>
</evidence>
<organism evidence="3 4">
    <name type="scientific">Paenibacillus cookii</name>
    <dbReference type="NCBI Taxonomy" id="157839"/>
    <lineage>
        <taxon>Bacteria</taxon>
        <taxon>Bacillati</taxon>
        <taxon>Bacillota</taxon>
        <taxon>Bacilli</taxon>
        <taxon>Bacillales</taxon>
        <taxon>Paenibacillaceae</taxon>
        <taxon>Paenibacillus</taxon>
    </lineage>
</organism>
<gene>
    <name evidence="3" type="ORF">J21TS3_50350</name>
</gene>
<dbReference type="SUPFAM" id="SSF51445">
    <property type="entry name" value="(Trans)glycosidases"/>
    <property type="match status" value="1"/>
</dbReference>
<dbReference type="NCBIfam" id="TIGR02104">
    <property type="entry name" value="pulA_typeI"/>
    <property type="match status" value="1"/>
</dbReference>
<dbReference type="InterPro" id="IPR017853">
    <property type="entry name" value="GH"/>
</dbReference>
<dbReference type="CDD" id="cd02860">
    <property type="entry name" value="E_set_Pullulanase"/>
    <property type="match status" value="1"/>
</dbReference>
<dbReference type="InterPro" id="IPR004193">
    <property type="entry name" value="Glyco_hydro_13_N"/>
</dbReference>
<dbReference type="Proteomes" id="UP000680638">
    <property type="component" value="Unassembled WGS sequence"/>
</dbReference>
<protein>
    <recommendedName>
        <fullName evidence="2">Glycosyl hydrolase family 13 catalytic domain-containing protein</fullName>
    </recommendedName>
</protein>
<comment type="similarity">
    <text evidence="1">Belongs to the glycosyl hydrolase 13 family.</text>
</comment>
<dbReference type="Gene3D" id="2.60.40.10">
    <property type="entry name" value="Immunoglobulins"/>
    <property type="match status" value="1"/>
</dbReference>
<sequence length="654" mass="73816">MSVQKEHHGVVVDYGNPAVTKGISVFDPEFDSLFAYEGDDLGVRYTPEATKFRLWAPTASEAKVLLYPVWRCTFAEEMDMARDEGGTWTLTLEGDYKGIGYNYKVKIGEQWNEGVDPYATAVGINGDRGAIVDMEATNPERWTEDRPPLASPVDAVIYELHLRDLSIHPKSGISHRGKYLGLAEEGTRGPKQIPTGLDHIRSLGVTHVQLMPIYDFATESVDEAKSDVPQYNWGYDPKNYNVPEGSYATDPYDPAVRIKELKQLVQTLHDKGLRVIMDVVYNHVYDWYLMNFTKLVPGYYLRYRDDGTLSDGSFCGNELASERKMARKFIVDSVLHWVKEYHIDGFRFDLMGLMDIETMNEIRRRLDEIDPGIIMIGEGWNMSDTTLPAEKRANQANAAKLPGIGQFNDGLRDAVKGSIFNHENKGFISGATGFEQDIRKGVAGGIRYSDRLRQYAEEPVQTVNYAECHDNHTMWDKLVLSTPGIGDDMRKSMHRLGTAIVLTSQGIPLLHAGQEFMRTKNGVENSYKSPDEVNWLDWERCAAHRCEVDYVRRVIRLRKEHPAFRLRTAEQIKTHLVFEEAPAGCVAYTLRDHAGGDPSKHLYVLYHARAEETILPLPTLGEWSAVMGGEHIRSLNPDRLTAGGIGLIVLEVKQ</sequence>
<dbReference type="RefSeq" id="WP_212952780.1">
    <property type="nucleotide sequence ID" value="NZ_BORW01000051.1"/>
</dbReference>
<dbReference type="PANTHER" id="PTHR43002">
    <property type="entry name" value="GLYCOGEN DEBRANCHING ENZYME"/>
    <property type="match status" value="1"/>
</dbReference>
<dbReference type="Gene3D" id="3.20.20.80">
    <property type="entry name" value="Glycosidases"/>
    <property type="match status" value="1"/>
</dbReference>
<dbReference type="Pfam" id="PF00128">
    <property type="entry name" value="Alpha-amylase"/>
    <property type="match status" value="1"/>
</dbReference>
<comment type="caution">
    <text evidence="3">The sequence shown here is derived from an EMBL/GenBank/DDBJ whole genome shotgun (WGS) entry which is preliminary data.</text>
</comment>
<dbReference type="CDD" id="cd11341">
    <property type="entry name" value="AmyAc_Pullulanase_LD-like"/>
    <property type="match status" value="1"/>
</dbReference>